<feature type="compositionally biased region" description="Polar residues" evidence="1">
    <location>
        <begin position="119"/>
        <end position="129"/>
    </location>
</feature>
<organism evidence="2 3">
    <name type="scientific">Theobroma cacao</name>
    <name type="common">Cacao</name>
    <name type="synonym">Cocoa</name>
    <dbReference type="NCBI Taxonomy" id="3641"/>
    <lineage>
        <taxon>Eukaryota</taxon>
        <taxon>Viridiplantae</taxon>
        <taxon>Streptophyta</taxon>
        <taxon>Embryophyta</taxon>
        <taxon>Tracheophyta</taxon>
        <taxon>Spermatophyta</taxon>
        <taxon>Magnoliopsida</taxon>
        <taxon>eudicotyledons</taxon>
        <taxon>Gunneridae</taxon>
        <taxon>Pentapetalae</taxon>
        <taxon>rosids</taxon>
        <taxon>malvids</taxon>
        <taxon>Malvales</taxon>
        <taxon>Malvaceae</taxon>
        <taxon>Byttnerioideae</taxon>
        <taxon>Theobroma</taxon>
    </lineage>
</organism>
<dbReference type="OrthoDB" id="993137at2759"/>
<feature type="region of interest" description="Disordered" evidence="1">
    <location>
        <begin position="39"/>
        <end position="129"/>
    </location>
</feature>
<proteinExistence type="predicted"/>
<dbReference type="KEGG" id="tcc:18593104"/>
<dbReference type="InParanoid" id="A0A061FSD5"/>
<gene>
    <name evidence="2" type="ORF">TCM_036623</name>
</gene>
<evidence type="ECO:0000256" key="1">
    <source>
        <dbReference type="SAM" id="MobiDB-lite"/>
    </source>
</evidence>
<feature type="compositionally biased region" description="Low complexity" evidence="1">
    <location>
        <begin position="76"/>
        <end position="93"/>
    </location>
</feature>
<reference evidence="2 3" key="1">
    <citation type="journal article" date="2013" name="Genome Biol.">
        <title>The genome sequence of the most widely cultivated cacao type and its use to identify candidate genes regulating pod color.</title>
        <authorList>
            <person name="Motamayor J.C."/>
            <person name="Mockaitis K."/>
            <person name="Schmutz J."/>
            <person name="Haiminen N."/>
            <person name="Iii D.L."/>
            <person name="Cornejo O."/>
            <person name="Findley S.D."/>
            <person name="Zheng P."/>
            <person name="Utro F."/>
            <person name="Royaert S."/>
            <person name="Saski C."/>
            <person name="Jenkins J."/>
            <person name="Podicheti R."/>
            <person name="Zhao M."/>
            <person name="Scheffler B.E."/>
            <person name="Stack J.C."/>
            <person name="Feltus F.A."/>
            <person name="Mustiga G.M."/>
            <person name="Amores F."/>
            <person name="Phillips W."/>
            <person name="Marelli J.P."/>
            <person name="May G.D."/>
            <person name="Shapiro H."/>
            <person name="Ma J."/>
            <person name="Bustamante C.D."/>
            <person name="Schnell R.J."/>
            <person name="Main D."/>
            <person name="Gilbert D."/>
            <person name="Parida L."/>
            <person name="Kuhn D.N."/>
        </authorList>
    </citation>
    <scope>NUCLEOTIDE SEQUENCE [LARGE SCALE GENOMIC DNA]</scope>
    <source>
        <strain evidence="3">cv. Matina 1-6</strain>
    </source>
</reference>
<accession>A0A061FSD5</accession>
<dbReference type="Proteomes" id="UP000026915">
    <property type="component" value="Chromosome 8"/>
</dbReference>
<evidence type="ECO:0000313" key="3">
    <source>
        <dbReference type="Proteomes" id="UP000026915"/>
    </source>
</evidence>
<sequence length="129" mass="13534">MEDASSTREVTAQATPGYYPWSFNEVIRAILRCLGLENEFHQDPSSPKKEDDGKVNGNTQAGCLESPVVSPEAGADPPSTTDQSDPPRTLADDPPADPPSTTEDDPGLVISLSAPKRPGTSSGSGPQIN</sequence>
<name>A0A061FSD5_THECC</name>
<dbReference type="EMBL" id="CM001886">
    <property type="protein sequence ID" value="EOY17444.1"/>
    <property type="molecule type" value="Genomic_DNA"/>
</dbReference>
<dbReference type="Gramene" id="EOY17444">
    <property type="protein sequence ID" value="EOY17444"/>
    <property type="gene ID" value="TCM_036623"/>
</dbReference>
<dbReference type="AlphaFoldDB" id="A0A061FSD5"/>
<dbReference type="HOGENOM" id="CLU_1952764_0_0_1"/>
<dbReference type="OMA" id="KEANKAC"/>
<dbReference type="Gramene" id="Tc08v2_t016450.1">
    <property type="protein sequence ID" value="Tc08v2_p016450.1"/>
    <property type="gene ID" value="Tc08v2_g016450"/>
</dbReference>
<keyword evidence="3" id="KW-1185">Reference proteome</keyword>
<protein>
    <submittedName>
        <fullName evidence="2">Uncharacterized protein</fullName>
    </submittedName>
</protein>
<feature type="compositionally biased region" description="Basic and acidic residues" evidence="1">
    <location>
        <begin position="39"/>
        <end position="54"/>
    </location>
</feature>
<evidence type="ECO:0000313" key="2">
    <source>
        <dbReference type="EMBL" id="EOY17444.1"/>
    </source>
</evidence>